<evidence type="ECO:0000256" key="2">
    <source>
        <dbReference type="ARBA" id="ARBA00022475"/>
    </source>
</evidence>
<feature type="transmembrane region" description="Helical" evidence="6">
    <location>
        <begin position="15"/>
        <end position="33"/>
    </location>
</feature>
<dbReference type="AlphaFoldDB" id="A0A075P4N9"/>
<keyword evidence="5 6" id="KW-0472">Membrane</keyword>
<gene>
    <name evidence="7" type="ORF">EP13_19165</name>
</gene>
<dbReference type="Pfam" id="PF03899">
    <property type="entry name" value="ATP-synt_I"/>
    <property type="match status" value="1"/>
</dbReference>
<accession>A0A075P4N9</accession>
<feature type="transmembrane region" description="Helical" evidence="6">
    <location>
        <begin position="39"/>
        <end position="60"/>
    </location>
</feature>
<evidence type="ECO:0000256" key="4">
    <source>
        <dbReference type="ARBA" id="ARBA00022989"/>
    </source>
</evidence>
<dbReference type="Proteomes" id="UP000056090">
    <property type="component" value="Chromosome"/>
</dbReference>
<keyword evidence="2" id="KW-1003">Cell membrane</keyword>
<name>A0A075P4N9_9ALTE</name>
<sequence length="129" mass="13744">MTLAGQGKALARRGFIVQVITAVCLVVIVAVMFNRHSAMSAAAGALISILPTSVFSWFAFRYSGARKNALVAKSFSQGSKMKLALTIILFVVTFAGLNAAPIEVFLAYVVTTASHGLAMFHYGTKNNEN</sequence>
<organism evidence="7 8">
    <name type="scientific">Alteromonas australica</name>
    <dbReference type="NCBI Taxonomy" id="589873"/>
    <lineage>
        <taxon>Bacteria</taxon>
        <taxon>Pseudomonadati</taxon>
        <taxon>Pseudomonadota</taxon>
        <taxon>Gammaproteobacteria</taxon>
        <taxon>Alteromonadales</taxon>
        <taxon>Alteromonadaceae</taxon>
        <taxon>Alteromonas/Salinimonas group</taxon>
        <taxon>Alteromonas</taxon>
    </lineage>
</organism>
<protein>
    <submittedName>
        <fullName evidence="7">ATPase F0F1</fullName>
    </submittedName>
</protein>
<keyword evidence="4 6" id="KW-1133">Transmembrane helix</keyword>
<evidence type="ECO:0000256" key="3">
    <source>
        <dbReference type="ARBA" id="ARBA00022692"/>
    </source>
</evidence>
<evidence type="ECO:0000313" key="8">
    <source>
        <dbReference type="Proteomes" id="UP000056090"/>
    </source>
</evidence>
<evidence type="ECO:0000256" key="6">
    <source>
        <dbReference type="SAM" id="Phobius"/>
    </source>
</evidence>
<evidence type="ECO:0000256" key="1">
    <source>
        <dbReference type="ARBA" id="ARBA00004651"/>
    </source>
</evidence>
<keyword evidence="3 6" id="KW-0812">Transmembrane</keyword>
<dbReference type="InterPro" id="IPR005598">
    <property type="entry name" value="ATP_synth_I"/>
</dbReference>
<keyword evidence="8" id="KW-1185">Reference proteome</keyword>
<evidence type="ECO:0000256" key="5">
    <source>
        <dbReference type="ARBA" id="ARBA00023136"/>
    </source>
</evidence>
<dbReference type="eggNOG" id="COG3312">
    <property type="taxonomic scope" value="Bacteria"/>
</dbReference>
<dbReference type="GO" id="GO:0005886">
    <property type="term" value="C:plasma membrane"/>
    <property type="evidence" value="ECO:0007669"/>
    <property type="project" value="UniProtKB-SubCell"/>
</dbReference>
<dbReference type="EMBL" id="CP008849">
    <property type="protein sequence ID" value="AIG00634.1"/>
    <property type="molecule type" value="Genomic_DNA"/>
</dbReference>
<dbReference type="KEGG" id="aal:EP13_19165"/>
<feature type="transmembrane region" description="Helical" evidence="6">
    <location>
        <begin position="81"/>
        <end position="99"/>
    </location>
</feature>
<proteinExistence type="predicted"/>
<comment type="subcellular location">
    <subcellularLocation>
        <location evidence="1">Cell membrane</location>
        <topology evidence="1">Multi-pass membrane protein</topology>
    </subcellularLocation>
</comment>
<reference evidence="7 8" key="1">
    <citation type="submission" date="2014-06" db="EMBL/GenBank/DDBJ databases">
        <title>Genomes of Alteromonas australica, a world apart.</title>
        <authorList>
            <person name="Gonzaga A."/>
            <person name="Lopez-Perez M."/>
            <person name="Rodriguez-Valera F."/>
        </authorList>
    </citation>
    <scope>NUCLEOTIDE SEQUENCE [LARGE SCALE GENOMIC DNA]</scope>
    <source>
        <strain evidence="7 8">H 17</strain>
    </source>
</reference>
<evidence type="ECO:0000313" key="7">
    <source>
        <dbReference type="EMBL" id="AIG00634.1"/>
    </source>
</evidence>